<protein>
    <submittedName>
        <fullName evidence="1">Uncharacterized protein</fullName>
    </submittedName>
</protein>
<keyword evidence="2" id="KW-1185">Reference proteome</keyword>
<proteinExistence type="predicted"/>
<sequence length="68" mass="7936">MAMVGIDHERSLYWRPKEPCSPQRTSEVDRKREPVGKALASVLESSPLCHQKERPLQSAKYFHHIKQH</sequence>
<dbReference type="EMBL" id="CM055755">
    <property type="protein sequence ID" value="KAJ7990533.1"/>
    <property type="molecule type" value="Genomic_DNA"/>
</dbReference>
<name>A0ACC2FGG6_DALPE</name>
<organism evidence="1 2">
    <name type="scientific">Dallia pectoralis</name>
    <name type="common">Alaska blackfish</name>
    <dbReference type="NCBI Taxonomy" id="75939"/>
    <lineage>
        <taxon>Eukaryota</taxon>
        <taxon>Metazoa</taxon>
        <taxon>Chordata</taxon>
        <taxon>Craniata</taxon>
        <taxon>Vertebrata</taxon>
        <taxon>Euteleostomi</taxon>
        <taxon>Actinopterygii</taxon>
        <taxon>Neopterygii</taxon>
        <taxon>Teleostei</taxon>
        <taxon>Protacanthopterygii</taxon>
        <taxon>Esociformes</taxon>
        <taxon>Umbridae</taxon>
        <taxon>Dallia</taxon>
    </lineage>
</organism>
<comment type="caution">
    <text evidence="1">The sequence shown here is derived from an EMBL/GenBank/DDBJ whole genome shotgun (WGS) entry which is preliminary data.</text>
</comment>
<accession>A0ACC2FGG6</accession>
<gene>
    <name evidence="1" type="ORF">DPEC_G00301320</name>
</gene>
<reference evidence="1" key="1">
    <citation type="submission" date="2021-05" db="EMBL/GenBank/DDBJ databases">
        <authorList>
            <person name="Pan Q."/>
            <person name="Jouanno E."/>
            <person name="Zahm M."/>
            <person name="Klopp C."/>
            <person name="Cabau C."/>
            <person name="Louis A."/>
            <person name="Berthelot C."/>
            <person name="Parey E."/>
            <person name="Roest Crollius H."/>
            <person name="Montfort J."/>
            <person name="Robinson-Rechavi M."/>
            <person name="Bouchez O."/>
            <person name="Lampietro C."/>
            <person name="Lopez Roques C."/>
            <person name="Donnadieu C."/>
            <person name="Postlethwait J."/>
            <person name="Bobe J."/>
            <person name="Dillon D."/>
            <person name="Chandos A."/>
            <person name="von Hippel F."/>
            <person name="Guiguen Y."/>
        </authorList>
    </citation>
    <scope>NUCLEOTIDE SEQUENCE</scope>
    <source>
        <strain evidence="1">YG-Jan2019</strain>
    </source>
</reference>
<dbReference type="Proteomes" id="UP001157502">
    <property type="component" value="Chromosome 28"/>
</dbReference>
<evidence type="ECO:0000313" key="2">
    <source>
        <dbReference type="Proteomes" id="UP001157502"/>
    </source>
</evidence>
<evidence type="ECO:0000313" key="1">
    <source>
        <dbReference type="EMBL" id="KAJ7990533.1"/>
    </source>
</evidence>